<feature type="non-terminal residue" evidence="1">
    <location>
        <position position="1"/>
    </location>
</feature>
<organism evidence="1 2">
    <name type="scientific">Pleurodeles waltl</name>
    <name type="common">Iberian ribbed newt</name>
    <dbReference type="NCBI Taxonomy" id="8319"/>
    <lineage>
        <taxon>Eukaryota</taxon>
        <taxon>Metazoa</taxon>
        <taxon>Chordata</taxon>
        <taxon>Craniata</taxon>
        <taxon>Vertebrata</taxon>
        <taxon>Euteleostomi</taxon>
        <taxon>Amphibia</taxon>
        <taxon>Batrachia</taxon>
        <taxon>Caudata</taxon>
        <taxon>Salamandroidea</taxon>
        <taxon>Salamandridae</taxon>
        <taxon>Pleurodelinae</taxon>
        <taxon>Pleurodeles</taxon>
    </lineage>
</organism>
<reference evidence="1" key="1">
    <citation type="journal article" date="2022" name="bioRxiv">
        <title>Sequencing and chromosome-scale assembly of the giantPleurodeles waltlgenome.</title>
        <authorList>
            <person name="Brown T."/>
            <person name="Elewa A."/>
            <person name="Iarovenko S."/>
            <person name="Subramanian E."/>
            <person name="Araus A.J."/>
            <person name="Petzold A."/>
            <person name="Susuki M."/>
            <person name="Suzuki K.-i.T."/>
            <person name="Hayashi T."/>
            <person name="Toyoda A."/>
            <person name="Oliveira C."/>
            <person name="Osipova E."/>
            <person name="Leigh N.D."/>
            <person name="Simon A."/>
            <person name="Yun M.H."/>
        </authorList>
    </citation>
    <scope>NUCLEOTIDE SEQUENCE</scope>
    <source>
        <strain evidence="1">20211129_DDA</strain>
        <tissue evidence="1">Liver</tissue>
    </source>
</reference>
<evidence type="ECO:0000313" key="1">
    <source>
        <dbReference type="EMBL" id="KAJ1154612.1"/>
    </source>
</evidence>
<dbReference type="EMBL" id="JANPWB010000009">
    <property type="protein sequence ID" value="KAJ1154612.1"/>
    <property type="molecule type" value="Genomic_DNA"/>
</dbReference>
<comment type="caution">
    <text evidence="1">The sequence shown here is derived from an EMBL/GenBank/DDBJ whole genome shotgun (WGS) entry which is preliminary data.</text>
</comment>
<proteinExistence type="predicted"/>
<accession>A0AAV7RS77</accession>
<gene>
    <name evidence="1" type="ORF">NDU88_007357</name>
</gene>
<feature type="non-terminal residue" evidence="1">
    <location>
        <position position="55"/>
    </location>
</feature>
<protein>
    <submittedName>
        <fullName evidence="1">Uncharacterized protein</fullName>
    </submittedName>
</protein>
<evidence type="ECO:0000313" key="2">
    <source>
        <dbReference type="Proteomes" id="UP001066276"/>
    </source>
</evidence>
<sequence length="55" mass="6688">TWPFLIKSPKRYNNLTFVEAMNAFQWSRKKGMSFNERILRVPVNVRCSKHESEEW</sequence>
<dbReference type="Proteomes" id="UP001066276">
    <property type="component" value="Chromosome 5"/>
</dbReference>
<keyword evidence="2" id="KW-1185">Reference proteome</keyword>
<dbReference type="AlphaFoldDB" id="A0AAV7RS77"/>
<name>A0AAV7RS77_PLEWA</name>